<reference evidence="1 2" key="1">
    <citation type="submission" date="2019-08" db="EMBL/GenBank/DDBJ databases">
        <title>Whole genome of Aphis craccivora.</title>
        <authorList>
            <person name="Voronova N.V."/>
            <person name="Shulinski R.S."/>
            <person name="Bandarenka Y.V."/>
            <person name="Zhorov D.G."/>
            <person name="Warner D."/>
        </authorList>
    </citation>
    <scope>NUCLEOTIDE SEQUENCE [LARGE SCALE GENOMIC DNA]</scope>
    <source>
        <strain evidence="1">180601</strain>
        <tissue evidence="1">Whole Body</tissue>
    </source>
</reference>
<dbReference type="Gene3D" id="3.30.70.270">
    <property type="match status" value="1"/>
</dbReference>
<sequence>KLRVVFDASATCYRGPSLNSSLLPGPKLQQDIIDILTRFRVHRHAFTADVVKMYLQILILPEYQKYQHILWRDSPLEKLQDYVLHTVTYGINCAPFLALRVLHSIASDDCGDFVSVRNALERQTYVDDICVGADSEDQALELQSNLITVLSKSGLELKKWATNTPSILNVIPADSRGLGPLPFDMVDANSTKVLGIEWHSDSDDFCCALHLDPAPVYTKRGILLLIVQIFDPLGLFAPATFLAKTIMQRTWHKGLPWDAPLQSIFARSGPPLSLIYHIYSLSESRGIYNRVKRGYAAVVYARILNAPTDGCVSLLGSKTKLAPLKALTVPRFELNAAVLLSLGIHAWSDSNIVLSWLTVPHESFKTYVSNRVHQIHSLVPNCQWHHVDSANNPADCASRGIMPSQLAHLSLFWQGPSVVYTDTSHWAPSLPPDNIFDLPKVRPVVCAARVDDVPVEWFVSFSSFDRLTRVTARVIRFISCFRVLRKRASSLIPPEFLSEPVLGHVANVPAYLSKSELDHAT</sequence>
<dbReference type="PANTHER" id="PTHR47331">
    <property type="entry name" value="PHD-TYPE DOMAIN-CONTAINING PROTEIN"/>
    <property type="match status" value="1"/>
</dbReference>
<proteinExistence type="predicted"/>
<keyword evidence="2" id="KW-1185">Reference proteome</keyword>
<dbReference type="Proteomes" id="UP000478052">
    <property type="component" value="Unassembled WGS sequence"/>
</dbReference>
<dbReference type="AlphaFoldDB" id="A0A6G0VLH6"/>
<dbReference type="Pfam" id="PF05380">
    <property type="entry name" value="Peptidase_A17"/>
    <property type="match status" value="2"/>
</dbReference>
<dbReference type="InterPro" id="IPR043128">
    <property type="entry name" value="Rev_trsase/Diguanyl_cyclase"/>
</dbReference>
<dbReference type="Gene3D" id="3.10.10.10">
    <property type="entry name" value="HIV Type 1 Reverse Transcriptase, subunit A, domain 1"/>
    <property type="match status" value="1"/>
</dbReference>
<dbReference type="EMBL" id="VUJU01015813">
    <property type="protein sequence ID" value="KAF0692094.1"/>
    <property type="molecule type" value="Genomic_DNA"/>
</dbReference>
<comment type="caution">
    <text evidence="1">The sequence shown here is derived from an EMBL/GenBank/DDBJ whole genome shotgun (WGS) entry which is preliminary data.</text>
</comment>
<feature type="non-terminal residue" evidence="1">
    <location>
        <position position="1"/>
    </location>
</feature>
<evidence type="ECO:0000313" key="1">
    <source>
        <dbReference type="EMBL" id="KAF0692094.1"/>
    </source>
</evidence>
<dbReference type="GO" id="GO:0071897">
    <property type="term" value="P:DNA biosynthetic process"/>
    <property type="evidence" value="ECO:0007669"/>
    <property type="project" value="UniProtKB-ARBA"/>
</dbReference>
<dbReference type="OrthoDB" id="6619879at2759"/>
<accession>A0A6G0VLH6</accession>
<dbReference type="InterPro" id="IPR043502">
    <property type="entry name" value="DNA/RNA_pol_sf"/>
</dbReference>
<feature type="non-terminal residue" evidence="1">
    <location>
        <position position="521"/>
    </location>
</feature>
<dbReference type="SUPFAM" id="SSF56672">
    <property type="entry name" value="DNA/RNA polymerases"/>
    <property type="match status" value="1"/>
</dbReference>
<gene>
    <name evidence="1" type="ORF">FWK35_00036850</name>
</gene>
<name>A0A6G0VLH6_APHCR</name>
<organism evidence="1 2">
    <name type="scientific">Aphis craccivora</name>
    <name type="common">Cowpea aphid</name>
    <dbReference type="NCBI Taxonomy" id="307492"/>
    <lineage>
        <taxon>Eukaryota</taxon>
        <taxon>Metazoa</taxon>
        <taxon>Ecdysozoa</taxon>
        <taxon>Arthropoda</taxon>
        <taxon>Hexapoda</taxon>
        <taxon>Insecta</taxon>
        <taxon>Pterygota</taxon>
        <taxon>Neoptera</taxon>
        <taxon>Paraneoptera</taxon>
        <taxon>Hemiptera</taxon>
        <taxon>Sternorrhyncha</taxon>
        <taxon>Aphidomorpha</taxon>
        <taxon>Aphidoidea</taxon>
        <taxon>Aphididae</taxon>
        <taxon>Aphidini</taxon>
        <taxon>Aphis</taxon>
        <taxon>Aphis</taxon>
    </lineage>
</organism>
<dbReference type="InterPro" id="IPR008042">
    <property type="entry name" value="Retrotrans_Pao"/>
</dbReference>
<protein>
    <submittedName>
        <fullName evidence="1">Integrase catalytic domain-containing protein</fullName>
    </submittedName>
</protein>
<evidence type="ECO:0000313" key="2">
    <source>
        <dbReference type="Proteomes" id="UP000478052"/>
    </source>
</evidence>